<dbReference type="OrthoDB" id="7018at2157"/>
<reference evidence="3" key="1">
    <citation type="submission" date="2016-10" db="EMBL/GenBank/DDBJ databases">
        <authorList>
            <person name="Varghese N."/>
            <person name="Submissions S."/>
        </authorList>
    </citation>
    <scope>NUCLEOTIDE SEQUENCE [LARGE SCALE GENOMIC DNA]</scope>
    <source>
        <strain evidence="3">CGMCC 1.8981</strain>
    </source>
</reference>
<gene>
    <name evidence="2" type="ORF">SAMN04487967_1321</name>
</gene>
<dbReference type="CDD" id="cd03786">
    <property type="entry name" value="GTB_UDP-GlcNAc_2-Epimerase"/>
    <property type="match status" value="1"/>
</dbReference>
<dbReference type="Proteomes" id="UP000199112">
    <property type="component" value="Unassembled WGS sequence"/>
</dbReference>
<dbReference type="SUPFAM" id="SSF53756">
    <property type="entry name" value="UDP-Glycosyltransferase/glycogen phosphorylase"/>
    <property type="match status" value="1"/>
</dbReference>
<dbReference type="EMBL" id="FNWL01000001">
    <property type="protein sequence ID" value="SEH13360.1"/>
    <property type="molecule type" value="Genomic_DNA"/>
</dbReference>
<organism evidence="2 3">
    <name type="scientific">Natronorubrum sediminis</name>
    <dbReference type="NCBI Taxonomy" id="640943"/>
    <lineage>
        <taxon>Archaea</taxon>
        <taxon>Methanobacteriati</taxon>
        <taxon>Methanobacteriota</taxon>
        <taxon>Stenosarchaea group</taxon>
        <taxon>Halobacteria</taxon>
        <taxon>Halobacteriales</taxon>
        <taxon>Natrialbaceae</taxon>
        <taxon>Natronorubrum</taxon>
    </lineage>
</organism>
<dbReference type="AlphaFoldDB" id="A0A1H6FSX4"/>
<dbReference type="InterPro" id="IPR003331">
    <property type="entry name" value="UDP_GlcNAc_Epimerase_2_dom"/>
</dbReference>
<evidence type="ECO:0000313" key="3">
    <source>
        <dbReference type="Proteomes" id="UP000199112"/>
    </source>
</evidence>
<feature type="domain" description="UDP-N-acetylglucosamine 2-epimerase" evidence="1">
    <location>
        <begin position="28"/>
        <end position="351"/>
    </location>
</feature>
<keyword evidence="3" id="KW-1185">Reference proteome</keyword>
<evidence type="ECO:0000313" key="2">
    <source>
        <dbReference type="EMBL" id="SEH13360.1"/>
    </source>
</evidence>
<sequence>MRICSIVGARPQFVKAAVVSSALREVGEEILVHTGQHYDEEMSDVFFDELGIPEPDYNLGVKSDTHGRQTAKMIAEIEPVVEETEPDVMLLYGDTNSTLAGAIVGSKLDMEVAHVEAGLRSYNREMPEEVNRVLTDHASEYCFAPSENAVETLAGEGITDGVYMTGDVMYDSVLAVRDRVAGNTAVLEDLGVSEDEFILATVHRQGNTDDREKLESILDGLAAASQPVVLPIHPRTVDRLESYGLWERADEELELVDPLGYLDFVRLLDAAERVVTDSGGVQKEAFFLETPCVTLREETEWVETAECGWNELVGTDTDAIRTALRKDEWPETTPNPYGDGNASQQIAEILEREVESVEAQPQTSD</sequence>
<dbReference type="PANTHER" id="PTHR43174">
    <property type="entry name" value="UDP-N-ACETYLGLUCOSAMINE 2-EPIMERASE"/>
    <property type="match status" value="1"/>
</dbReference>
<dbReference type="PANTHER" id="PTHR43174:SF1">
    <property type="entry name" value="UDP-N-ACETYLGLUCOSAMINE 2-EPIMERASE"/>
    <property type="match status" value="1"/>
</dbReference>
<dbReference type="RefSeq" id="WP_090506197.1">
    <property type="nucleotide sequence ID" value="NZ_FNWL01000001.1"/>
</dbReference>
<protein>
    <submittedName>
        <fullName evidence="2">UDP-N-acetylglucosamine 2-epimerase (Non-hydrolysing)</fullName>
    </submittedName>
</protein>
<dbReference type="Pfam" id="PF02350">
    <property type="entry name" value="Epimerase_2"/>
    <property type="match status" value="1"/>
</dbReference>
<dbReference type="NCBIfam" id="TIGR00236">
    <property type="entry name" value="wecB"/>
    <property type="match status" value="1"/>
</dbReference>
<accession>A0A1H6FSX4</accession>
<name>A0A1H6FSX4_9EURY</name>
<evidence type="ECO:0000259" key="1">
    <source>
        <dbReference type="Pfam" id="PF02350"/>
    </source>
</evidence>
<dbReference type="Gene3D" id="3.40.50.2000">
    <property type="entry name" value="Glycogen Phosphorylase B"/>
    <property type="match status" value="2"/>
</dbReference>
<dbReference type="InterPro" id="IPR029767">
    <property type="entry name" value="WecB-like"/>
</dbReference>
<proteinExistence type="predicted"/>